<proteinExistence type="predicted"/>
<evidence type="ECO:0000313" key="2">
    <source>
        <dbReference type="Proteomes" id="UP000236291"/>
    </source>
</evidence>
<accession>A0A2K3MPH5</accession>
<name>A0A2K3MPH5_TRIPR</name>
<sequence length="63" mass="6663">MMAVVASNGELATIFGKLLGCMVLRMTEKMLCLGSLKHFLLPMTGFDGSEGEDPSNIVLEASG</sequence>
<evidence type="ECO:0000313" key="1">
    <source>
        <dbReference type="EMBL" id="PNX92695.1"/>
    </source>
</evidence>
<comment type="caution">
    <text evidence="1">The sequence shown here is derived from an EMBL/GenBank/DDBJ whole genome shotgun (WGS) entry which is preliminary data.</text>
</comment>
<reference evidence="1 2" key="1">
    <citation type="journal article" date="2014" name="Am. J. Bot.">
        <title>Genome assembly and annotation for red clover (Trifolium pratense; Fabaceae).</title>
        <authorList>
            <person name="Istvanek J."/>
            <person name="Jaros M."/>
            <person name="Krenek A."/>
            <person name="Repkova J."/>
        </authorList>
    </citation>
    <scope>NUCLEOTIDE SEQUENCE [LARGE SCALE GENOMIC DNA]</scope>
    <source>
        <strain evidence="2">cv. Tatra</strain>
        <tissue evidence="1">Young leaves</tissue>
    </source>
</reference>
<dbReference type="AlphaFoldDB" id="A0A2K3MPH5"/>
<reference evidence="1 2" key="2">
    <citation type="journal article" date="2017" name="Front. Plant Sci.">
        <title>Gene Classification and Mining of Molecular Markers Useful in Red Clover (Trifolium pratense) Breeding.</title>
        <authorList>
            <person name="Istvanek J."/>
            <person name="Dluhosova J."/>
            <person name="Dluhos P."/>
            <person name="Patkova L."/>
            <person name="Nedelnik J."/>
            <person name="Repkova J."/>
        </authorList>
    </citation>
    <scope>NUCLEOTIDE SEQUENCE [LARGE SCALE GENOMIC DNA]</scope>
    <source>
        <strain evidence="2">cv. Tatra</strain>
        <tissue evidence="1">Young leaves</tissue>
    </source>
</reference>
<protein>
    <submittedName>
        <fullName evidence="1">Uncharacterized protein</fullName>
    </submittedName>
</protein>
<dbReference type="Proteomes" id="UP000236291">
    <property type="component" value="Unassembled WGS sequence"/>
</dbReference>
<gene>
    <name evidence="1" type="ORF">L195_g015836</name>
</gene>
<organism evidence="1 2">
    <name type="scientific">Trifolium pratense</name>
    <name type="common">Red clover</name>
    <dbReference type="NCBI Taxonomy" id="57577"/>
    <lineage>
        <taxon>Eukaryota</taxon>
        <taxon>Viridiplantae</taxon>
        <taxon>Streptophyta</taxon>
        <taxon>Embryophyta</taxon>
        <taxon>Tracheophyta</taxon>
        <taxon>Spermatophyta</taxon>
        <taxon>Magnoliopsida</taxon>
        <taxon>eudicotyledons</taxon>
        <taxon>Gunneridae</taxon>
        <taxon>Pentapetalae</taxon>
        <taxon>rosids</taxon>
        <taxon>fabids</taxon>
        <taxon>Fabales</taxon>
        <taxon>Fabaceae</taxon>
        <taxon>Papilionoideae</taxon>
        <taxon>50 kb inversion clade</taxon>
        <taxon>NPAAA clade</taxon>
        <taxon>Hologalegina</taxon>
        <taxon>IRL clade</taxon>
        <taxon>Trifolieae</taxon>
        <taxon>Trifolium</taxon>
    </lineage>
</organism>
<dbReference type="EMBL" id="ASHM01010826">
    <property type="protein sequence ID" value="PNX92695.1"/>
    <property type="molecule type" value="Genomic_DNA"/>
</dbReference>